<dbReference type="Proteomes" id="UP001549366">
    <property type="component" value="Unassembled WGS sequence"/>
</dbReference>
<sequence>MKSSKRKLYNVYSSAIDEGVLTVKKLMPDLLKGRKTEKEKHITALSVIYQAMYHEAKDIRALLSAINAVQAFNEYCWIYSHDRNIVFPESADALDRLYQAKYSVKNGDFIPQDSMEFVLATPKGYCIDGYVMPSCLVSIGKFTQNYQTWSEVLDKSIGVKLDSDGLKPDHTMDVIVTDSLGNRKGITVYKPQTRSITITYSTTMTMQLTFELNDFIQAVSAKNVDEFFAIASSGGNFSLQQPQPGQKKSGVQTFGLTDQELEQQYRLFKLVAALIIYTAAEPSALKAGFPSRYAKSKGEPVIQGNYSPKTFGLVGKQQSSPKDHMRSFHYRQLTHERYYKGEYKDMTPGSRIVFVRESFVGKQVTPETLVLEES</sequence>
<accession>A0ABV2SQX5</accession>
<reference evidence="1 2" key="1">
    <citation type="submission" date="2024-06" db="EMBL/GenBank/DDBJ databases">
        <title>Genomic Encyclopedia of Type Strains, Phase V (KMG-V): Genome sequencing to study the core and pangenomes of soil and plant-associated prokaryotes.</title>
        <authorList>
            <person name="Whitman W."/>
        </authorList>
    </citation>
    <scope>NUCLEOTIDE SEQUENCE [LARGE SCALE GENOMIC DNA]</scope>
    <source>
        <strain evidence="1 2">NE40</strain>
    </source>
</reference>
<name>A0ABV2SQX5_9GAMM</name>
<evidence type="ECO:0000313" key="2">
    <source>
        <dbReference type="Proteomes" id="UP001549366"/>
    </source>
</evidence>
<proteinExistence type="predicted"/>
<evidence type="ECO:0000313" key="1">
    <source>
        <dbReference type="EMBL" id="MET4759524.1"/>
    </source>
</evidence>
<dbReference type="EMBL" id="JBEWTB010000003">
    <property type="protein sequence ID" value="MET4759524.1"/>
    <property type="molecule type" value="Genomic_DNA"/>
</dbReference>
<keyword evidence="2" id="KW-1185">Reference proteome</keyword>
<evidence type="ECO:0008006" key="3">
    <source>
        <dbReference type="Google" id="ProtNLM"/>
    </source>
</evidence>
<comment type="caution">
    <text evidence="1">The sequence shown here is derived from an EMBL/GenBank/DDBJ whole genome shotgun (WGS) entry which is preliminary data.</text>
</comment>
<gene>
    <name evidence="1" type="ORF">V5J35_004843</name>
</gene>
<protein>
    <recommendedName>
        <fullName evidence="3">Baseplate protein J-like domain-containing protein</fullName>
    </recommendedName>
</protein>
<organism evidence="1 2">
    <name type="scientific">Endozoicomonas lisbonensis</name>
    <dbReference type="NCBI Taxonomy" id="3120522"/>
    <lineage>
        <taxon>Bacteria</taxon>
        <taxon>Pseudomonadati</taxon>
        <taxon>Pseudomonadota</taxon>
        <taxon>Gammaproteobacteria</taxon>
        <taxon>Oceanospirillales</taxon>
        <taxon>Endozoicomonadaceae</taxon>
        <taxon>Endozoicomonas</taxon>
    </lineage>
</organism>
<dbReference type="RefSeq" id="WP_354011501.1">
    <property type="nucleotide sequence ID" value="NZ_JBEWTA010000002.1"/>
</dbReference>